<accession>A0AAD7H979</accession>
<keyword evidence="2" id="KW-1185">Reference proteome</keyword>
<dbReference type="Gene3D" id="3.80.10.10">
    <property type="entry name" value="Ribonuclease Inhibitor"/>
    <property type="match status" value="1"/>
</dbReference>
<name>A0AAD7H979_9AGAR</name>
<dbReference type="AlphaFoldDB" id="A0AAD7H979"/>
<evidence type="ECO:0008006" key="3">
    <source>
        <dbReference type="Google" id="ProtNLM"/>
    </source>
</evidence>
<reference evidence="1" key="1">
    <citation type="submission" date="2023-03" db="EMBL/GenBank/DDBJ databases">
        <title>Massive genome expansion in bonnet fungi (Mycena s.s.) driven by repeated elements and novel gene families across ecological guilds.</title>
        <authorList>
            <consortium name="Lawrence Berkeley National Laboratory"/>
            <person name="Harder C.B."/>
            <person name="Miyauchi S."/>
            <person name="Viragh M."/>
            <person name="Kuo A."/>
            <person name="Thoen E."/>
            <person name="Andreopoulos B."/>
            <person name="Lu D."/>
            <person name="Skrede I."/>
            <person name="Drula E."/>
            <person name="Henrissat B."/>
            <person name="Morin E."/>
            <person name="Kohler A."/>
            <person name="Barry K."/>
            <person name="LaButti K."/>
            <person name="Morin E."/>
            <person name="Salamov A."/>
            <person name="Lipzen A."/>
            <person name="Mereny Z."/>
            <person name="Hegedus B."/>
            <person name="Baldrian P."/>
            <person name="Stursova M."/>
            <person name="Weitz H."/>
            <person name="Taylor A."/>
            <person name="Grigoriev I.V."/>
            <person name="Nagy L.G."/>
            <person name="Martin F."/>
            <person name="Kauserud H."/>
        </authorList>
    </citation>
    <scope>NUCLEOTIDE SEQUENCE</scope>
    <source>
        <strain evidence="1">CBHHK182m</strain>
    </source>
</reference>
<evidence type="ECO:0000313" key="2">
    <source>
        <dbReference type="Proteomes" id="UP001215598"/>
    </source>
</evidence>
<protein>
    <recommendedName>
        <fullName evidence="3">F-box domain-containing protein</fullName>
    </recommendedName>
</protein>
<dbReference type="EMBL" id="JARKIB010000315">
    <property type="protein sequence ID" value="KAJ7715071.1"/>
    <property type="molecule type" value="Genomic_DNA"/>
</dbReference>
<evidence type="ECO:0000313" key="1">
    <source>
        <dbReference type="EMBL" id="KAJ7715071.1"/>
    </source>
</evidence>
<sequence length="412" mass="46590">MGSSTSPGSLELPPELTDLIVSKVEGDTALRACSLVSRAWCASSRHRLYQRLRLRRLEDVSNFLDLIASPDNTYVHALSAIELEEGGDCSERMCVLLARLTDFLRLKSIEIQMRTFPCLTSTPPNVTSLALRATTFSSFTEFAALVLRFPKLKTLHLRGIQWTDKSSPIVSLTTPELEELKFDGTFLKHQCSRDWLGADSTSPGLVVRRLILVLEPSGMDSVVAGGLSKFLRRLGPHLTSFAIHITTRDLSSSFVENIDFSTNTGLQSLRIDGAIELYAVDDEGFFEFFLDISRQLVSLLGRIQTPCVGQLVIGVRIKWYSSELTIEDRDPAPLEHLVRILDHPAYSALEEIRFTAAWDHSWGLRVYKYDRETFDEIMGYHPREFTHLVLKKLPRWDERAVLLVHEECSDCE</sequence>
<dbReference type="InterPro" id="IPR032675">
    <property type="entry name" value="LRR_dom_sf"/>
</dbReference>
<organism evidence="1 2">
    <name type="scientific">Mycena metata</name>
    <dbReference type="NCBI Taxonomy" id="1033252"/>
    <lineage>
        <taxon>Eukaryota</taxon>
        <taxon>Fungi</taxon>
        <taxon>Dikarya</taxon>
        <taxon>Basidiomycota</taxon>
        <taxon>Agaricomycotina</taxon>
        <taxon>Agaricomycetes</taxon>
        <taxon>Agaricomycetidae</taxon>
        <taxon>Agaricales</taxon>
        <taxon>Marasmiineae</taxon>
        <taxon>Mycenaceae</taxon>
        <taxon>Mycena</taxon>
    </lineage>
</organism>
<dbReference type="Proteomes" id="UP001215598">
    <property type="component" value="Unassembled WGS sequence"/>
</dbReference>
<comment type="caution">
    <text evidence="1">The sequence shown here is derived from an EMBL/GenBank/DDBJ whole genome shotgun (WGS) entry which is preliminary data.</text>
</comment>
<proteinExistence type="predicted"/>
<gene>
    <name evidence="1" type="ORF">B0H16DRAFT_1617099</name>
</gene>